<dbReference type="PRINTS" id="PR01543">
    <property type="entry name" value="ANATRNSFRASE"/>
</dbReference>
<gene>
    <name evidence="3" type="ORF">FKR81_26340</name>
</gene>
<dbReference type="Gene3D" id="3.30.2140.10">
    <property type="entry name" value="Arylamine N-acetyltransferase"/>
    <property type="match status" value="1"/>
</dbReference>
<protein>
    <submittedName>
        <fullName evidence="3">Arylamine N-acetyltransferase</fullName>
    </submittedName>
</protein>
<dbReference type="PANTHER" id="PTHR11786:SF0">
    <property type="entry name" value="ARYLAMINE N-ACETYLTRANSFERASE 4-RELATED"/>
    <property type="match status" value="1"/>
</dbReference>
<comment type="similarity">
    <text evidence="1 2">Belongs to the arylamine N-acetyltransferase family.</text>
</comment>
<dbReference type="PANTHER" id="PTHR11786">
    <property type="entry name" value="N-HYDROXYARYLAMINE O-ACETYLTRANSFERASE"/>
    <property type="match status" value="1"/>
</dbReference>
<dbReference type="GO" id="GO:0016407">
    <property type="term" value="F:acetyltransferase activity"/>
    <property type="evidence" value="ECO:0007669"/>
    <property type="project" value="InterPro"/>
</dbReference>
<reference evidence="3 4" key="1">
    <citation type="submission" date="2019-07" db="EMBL/GenBank/DDBJ databases">
        <title>Lentzea xizangensis sp. nov., isolated from Qinghai-Tibetan Plateau Soils.</title>
        <authorList>
            <person name="Huang J."/>
        </authorList>
    </citation>
    <scope>NUCLEOTIDE SEQUENCE [LARGE SCALE GENOMIC DNA]</scope>
    <source>
        <strain evidence="3 4">FXJ1.1311</strain>
    </source>
</reference>
<accession>A0A563ENF0</accession>
<evidence type="ECO:0000313" key="3">
    <source>
        <dbReference type="EMBL" id="TWP48817.1"/>
    </source>
</evidence>
<proteinExistence type="inferred from homology"/>
<keyword evidence="4" id="KW-1185">Reference proteome</keyword>
<evidence type="ECO:0000313" key="4">
    <source>
        <dbReference type="Proteomes" id="UP000316639"/>
    </source>
</evidence>
<evidence type="ECO:0000256" key="1">
    <source>
        <dbReference type="ARBA" id="ARBA00006547"/>
    </source>
</evidence>
<dbReference type="OrthoDB" id="7181050at2"/>
<keyword evidence="3" id="KW-0808">Transferase</keyword>
<dbReference type="InterPro" id="IPR038765">
    <property type="entry name" value="Papain-like_cys_pep_sf"/>
</dbReference>
<sequence length="259" mass="29370">MDEQIVRAYLDRLGASTPITADLDTLRELHQRHLYAVPFENIYTRIGTPVDLDEDVYVDKIVRLGYGGGCYELNGAFGALLRALGYQVTLLGAAPFKPDGVPMFALDHLVLRVDLDHPYMIDVGFGQGYIFPIRMDTDEVQHDPAGTFRVTEAEHGDVDVWFDGKPKYRVESHPRRWVDFMPSWEWHQVATESFWNTMDLCSLATPTGRITLHGNRLLTTSDGETTERTLDEAELVEVYRGTFGIQLDQPPAAQRLQRV</sequence>
<dbReference type="Proteomes" id="UP000316639">
    <property type="component" value="Unassembled WGS sequence"/>
</dbReference>
<dbReference type="AlphaFoldDB" id="A0A563ENF0"/>
<dbReference type="EMBL" id="VOBR01000018">
    <property type="protein sequence ID" value="TWP48817.1"/>
    <property type="molecule type" value="Genomic_DNA"/>
</dbReference>
<dbReference type="Pfam" id="PF00797">
    <property type="entry name" value="Acetyltransf_2"/>
    <property type="match status" value="1"/>
</dbReference>
<dbReference type="Gene3D" id="2.40.128.150">
    <property type="entry name" value="Cysteine proteinases"/>
    <property type="match status" value="1"/>
</dbReference>
<dbReference type="SUPFAM" id="SSF54001">
    <property type="entry name" value="Cysteine proteinases"/>
    <property type="match status" value="1"/>
</dbReference>
<comment type="caution">
    <text evidence="3">The sequence shown here is derived from an EMBL/GenBank/DDBJ whole genome shotgun (WGS) entry which is preliminary data.</text>
</comment>
<name>A0A563ENF0_9PSEU</name>
<organism evidence="3 4">
    <name type="scientific">Lentzea tibetensis</name>
    <dbReference type="NCBI Taxonomy" id="2591470"/>
    <lineage>
        <taxon>Bacteria</taxon>
        <taxon>Bacillati</taxon>
        <taxon>Actinomycetota</taxon>
        <taxon>Actinomycetes</taxon>
        <taxon>Pseudonocardiales</taxon>
        <taxon>Pseudonocardiaceae</taxon>
        <taxon>Lentzea</taxon>
    </lineage>
</organism>
<dbReference type="InterPro" id="IPR001447">
    <property type="entry name" value="Arylamine_N-AcTrfase"/>
</dbReference>
<evidence type="ECO:0000256" key="2">
    <source>
        <dbReference type="RuleBase" id="RU003452"/>
    </source>
</evidence>
<dbReference type="RefSeq" id="WP_146355526.1">
    <property type="nucleotide sequence ID" value="NZ_VOBR01000018.1"/>
</dbReference>